<dbReference type="PANTHER" id="PTHR32182">
    <property type="entry name" value="DNA REPLICATION AND REPAIR PROTEIN RECF"/>
    <property type="match status" value="1"/>
</dbReference>
<dbReference type="InterPro" id="IPR027417">
    <property type="entry name" value="P-loop_NTPase"/>
</dbReference>
<evidence type="ECO:0000256" key="1">
    <source>
        <dbReference type="SAM" id="Coils"/>
    </source>
</evidence>
<gene>
    <name evidence="2" type="ORF">SAMN05192548_107810</name>
</gene>
<feature type="coiled-coil region" evidence="1">
    <location>
        <begin position="448"/>
        <end position="482"/>
    </location>
</feature>
<dbReference type="GO" id="GO:0000731">
    <property type="term" value="P:DNA synthesis involved in DNA repair"/>
    <property type="evidence" value="ECO:0007669"/>
    <property type="project" value="TreeGrafter"/>
</dbReference>
<feature type="coiled-coil region" evidence="1">
    <location>
        <begin position="742"/>
        <end position="769"/>
    </location>
</feature>
<dbReference type="Proteomes" id="UP000184395">
    <property type="component" value="Unassembled WGS sequence"/>
</dbReference>
<organism evidence="2 3">
    <name type="scientific">Paraburkholderia terricola</name>
    <dbReference type="NCBI Taxonomy" id="169427"/>
    <lineage>
        <taxon>Bacteria</taxon>
        <taxon>Pseudomonadati</taxon>
        <taxon>Pseudomonadota</taxon>
        <taxon>Betaproteobacteria</taxon>
        <taxon>Burkholderiales</taxon>
        <taxon>Burkholderiaceae</taxon>
        <taxon>Paraburkholderia</taxon>
    </lineage>
</organism>
<dbReference type="STRING" id="169427.SAMN05192548_107810"/>
<feature type="coiled-coil region" evidence="1">
    <location>
        <begin position="297"/>
        <end position="331"/>
    </location>
</feature>
<dbReference type="Gene3D" id="3.40.50.300">
    <property type="entry name" value="P-loop containing nucleotide triphosphate hydrolases"/>
    <property type="match status" value="1"/>
</dbReference>
<dbReference type="OrthoDB" id="174137at2"/>
<dbReference type="AlphaFoldDB" id="A0A1M6YUF4"/>
<dbReference type="Pfam" id="PF13558">
    <property type="entry name" value="SbcC_Walker_B"/>
    <property type="match status" value="1"/>
</dbReference>
<dbReference type="PANTHER" id="PTHR32182:SF0">
    <property type="entry name" value="DNA REPLICATION AND REPAIR PROTEIN RECF"/>
    <property type="match status" value="1"/>
</dbReference>
<reference evidence="2 3" key="1">
    <citation type="submission" date="2016-11" db="EMBL/GenBank/DDBJ databases">
        <authorList>
            <person name="Jaros S."/>
            <person name="Januszkiewicz K."/>
            <person name="Wedrychowicz H."/>
        </authorList>
    </citation>
    <scope>NUCLEOTIDE SEQUENCE [LARGE SCALE GENOMIC DNA]</scope>
    <source>
        <strain evidence="2 3">LMG 20594</strain>
    </source>
</reference>
<dbReference type="GO" id="GO:0006302">
    <property type="term" value="P:double-strand break repair"/>
    <property type="evidence" value="ECO:0007669"/>
    <property type="project" value="TreeGrafter"/>
</dbReference>
<protein>
    <submittedName>
        <fullName evidence="2">Uncharacterized protein YPO0396</fullName>
    </submittedName>
</protein>
<dbReference type="EMBL" id="FRAB01000078">
    <property type="protein sequence ID" value="SHL21760.1"/>
    <property type="molecule type" value="Genomic_DNA"/>
</dbReference>
<keyword evidence="1" id="KW-0175">Coiled coil</keyword>
<dbReference type="RefSeq" id="WP_084561537.1">
    <property type="nucleotide sequence ID" value="NZ_CADFGY010000057.1"/>
</dbReference>
<proteinExistence type="predicted"/>
<sequence>MTISLHAVHVVQFFMFDAKTVEIADISGIFGPNGSGKSSLVDAVQIAMLGANQRLAALNAQADESNKTTRSIRSYCLGQYGETAEQRVRDHATTYITLVWRDDEARTSVSMGVCIYASSDTEEHEVRGLYLVPGIELSLGDHLSLEGGERRPRDWKTFRADLIRRAKAASDDEVLYSTSKSYVRAVLTRLRGDGGIPDHEAFQRAFRFALRMRFDKPVDQIVRDEVLEARPTNIKRFREITDTFLKLKVLVEKVSAQIDAGAQVLGHLDKAAEQGRHAQTWQVLRQDAETEQAQDVANQARTEAREAHNALEILREGLAEQQRAVEEAVRARLAAVEHRDGHTAHQHHGVLQSAVRTNEIASRERLSYLSGLLAEVAKVLRNASLSVHLESLAPALQRECDALVSTSGQIKLGMDIESIAARLKSALQVTHAAWDALIQSGRNLSAEIDELNSLKSGLEADLERAKEGHVQLSDKVRRLRSELREHGIDSTPVCDVIRVTDPDWERVVESYLGLSNLEALIVEERYEKKAFELYRRMSGRGAIYGAKIVMSSRFSAPKPAGEGTVGKLIEGDLPVAVAFVRNLFRDIQCVSTSDEALGGGRTLTTDGMLTGKGTMERLAPLQERRLSVRGEEQKAGIELALRECRADLTRKTGERSSLDAVERMLREIPPESRAIKDIRDCYASAMESQTRADEYAAQLHELSDEEYLALCERVRQWETEEGRLRNTQTELLRKEGAAGLNVEHLELAAKRAEAAVDELRVKLNQARKSPLFDSVYADEQWDRLLDKFPPGDYARMMDDCRNRARNLEARQQTEINRGMALLGTFLTDYREQLDERTGGDWQLAREWVKTRVDHLCGTQLVEHQAQMEEAYRASQETFRTDVAVALANNLAWLEDTIDRLNSVLKTCPVFSNGERYQFVRVPRSENEKLLKFIKDIAAYGPDDTLLGSAGEIPEQFKTLLEEKSTLGAGSARTALDDYREFFMFDIEIQREDRETRKTKTIGHLSKRIGPGSGGEHRAPLYVIAGAALASAYRLSRVHRDGIRLILLDEAFHRMDQTNITATMRYFEDLGLQVFLASPGENLGILTAFLHRYYDIVRDPENNVVMLTGHNVDEEARQLMRSDQLEFHPELLEVEIARIRAERLVAASPTSAE</sequence>
<name>A0A1M6YUF4_9BURK</name>
<dbReference type="SUPFAM" id="SSF52540">
    <property type="entry name" value="P-loop containing nucleoside triphosphate hydrolases"/>
    <property type="match status" value="1"/>
</dbReference>
<evidence type="ECO:0000313" key="3">
    <source>
        <dbReference type="Proteomes" id="UP000184395"/>
    </source>
</evidence>
<evidence type="ECO:0000313" key="2">
    <source>
        <dbReference type="EMBL" id="SHL21760.1"/>
    </source>
</evidence>
<accession>A0A1M6YUF4</accession>
<dbReference type="Pfam" id="PF13555">
    <property type="entry name" value="AAA_29"/>
    <property type="match status" value="1"/>
</dbReference>